<dbReference type="Gene3D" id="1.10.1240.10">
    <property type="entry name" value="Methionine synthase domain"/>
    <property type="match status" value="1"/>
</dbReference>
<feature type="compositionally biased region" description="Low complexity" evidence="1">
    <location>
        <begin position="520"/>
        <end position="530"/>
    </location>
</feature>
<dbReference type="Proteomes" id="UP000014803">
    <property type="component" value="Chromosome"/>
</dbReference>
<dbReference type="eggNOG" id="COG5012">
    <property type="taxonomic scope" value="Bacteria"/>
</dbReference>
<evidence type="ECO:0000313" key="3">
    <source>
        <dbReference type="EMBL" id="AGP37320.1"/>
    </source>
</evidence>
<dbReference type="KEGG" id="scu:SCE1572_24245"/>
<dbReference type="OrthoDB" id="5498228at2"/>
<dbReference type="SUPFAM" id="SSF52242">
    <property type="entry name" value="Cobalamin (vitamin B12)-binding domain"/>
    <property type="match status" value="1"/>
</dbReference>
<feature type="region of interest" description="Disordered" evidence="1">
    <location>
        <begin position="477"/>
        <end position="551"/>
    </location>
</feature>
<protein>
    <recommendedName>
        <fullName evidence="2">B12-binding domain-containing protein</fullName>
    </recommendedName>
</protein>
<evidence type="ECO:0000313" key="4">
    <source>
        <dbReference type="Proteomes" id="UP000014803"/>
    </source>
</evidence>
<feature type="region of interest" description="Disordered" evidence="1">
    <location>
        <begin position="569"/>
        <end position="592"/>
    </location>
</feature>
<dbReference type="InterPro" id="IPR036724">
    <property type="entry name" value="Cobalamin-bd_sf"/>
</dbReference>
<evidence type="ECO:0000256" key="1">
    <source>
        <dbReference type="SAM" id="MobiDB-lite"/>
    </source>
</evidence>
<dbReference type="EMBL" id="CP003969">
    <property type="protein sequence ID" value="AGP37320.1"/>
    <property type="molecule type" value="Genomic_DNA"/>
</dbReference>
<dbReference type="PROSITE" id="PS51332">
    <property type="entry name" value="B12_BINDING"/>
    <property type="match status" value="1"/>
</dbReference>
<reference evidence="3 4" key="1">
    <citation type="journal article" date="2013" name="Sci. Rep.">
        <title>Extraordinary expansion of a Sorangium cellulosum genome from an alkaline milieu.</title>
        <authorList>
            <person name="Han K."/>
            <person name="Li Z.F."/>
            <person name="Peng R."/>
            <person name="Zhu L.P."/>
            <person name="Zhou T."/>
            <person name="Wang L.G."/>
            <person name="Li S.G."/>
            <person name="Zhang X.B."/>
            <person name="Hu W."/>
            <person name="Wu Z.H."/>
            <person name="Qin N."/>
            <person name="Li Y.Z."/>
        </authorList>
    </citation>
    <scope>NUCLEOTIDE SEQUENCE [LARGE SCALE GENOMIC DNA]</scope>
    <source>
        <strain evidence="3 4">So0157-2</strain>
    </source>
</reference>
<gene>
    <name evidence="3" type="ORF">SCE1572_24245</name>
</gene>
<dbReference type="Pfam" id="PF02607">
    <property type="entry name" value="B12-binding_2"/>
    <property type="match status" value="1"/>
</dbReference>
<dbReference type="STRING" id="1254432.SCE1572_24245"/>
<dbReference type="AlphaFoldDB" id="S4XZH6"/>
<dbReference type="RefSeq" id="WP_020736772.1">
    <property type="nucleotide sequence ID" value="NC_021658.1"/>
</dbReference>
<dbReference type="GO" id="GO:0046872">
    <property type="term" value="F:metal ion binding"/>
    <property type="evidence" value="ECO:0007669"/>
    <property type="project" value="InterPro"/>
</dbReference>
<dbReference type="HOGENOM" id="CLU_542786_0_0_7"/>
<dbReference type="Pfam" id="PF02310">
    <property type="entry name" value="B12-binding"/>
    <property type="match status" value="1"/>
</dbReference>
<dbReference type="PATRIC" id="fig|1254432.3.peg.5492"/>
<dbReference type="InterPro" id="IPR006158">
    <property type="entry name" value="Cobalamin-bd"/>
</dbReference>
<dbReference type="InterPro" id="IPR036594">
    <property type="entry name" value="Meth_synthase_dom"/>
</dbReference>
<accession>S4XZH6</accession>
<organism evidence="3 4">
    <name type="scientific">Sorangium cellulosum So0157-2</name>
    <dbReference type="NCBI Taxonomy" id="1254432"/>
    <lineage>
        <taxon>Bacteria</taxon>
        <taxon>Pseudomonadati</taxon>
        <taxon>Myxococcota</taxon>
        <taxon>Polyangia</taxon>
        <taxon>Polyangiales</taxon>
        <taxon>Polyangiaceae</taxon>
        <taxon>Sorangium</taxon>
    </lineage>
</organism>
<proteinExistence type="predicted"/>
<name>S4XZH6_SORCE</name>
<feature type="domain" description="B12-binding" evidence="2">
    <location>
        <begin position="371"/>
        <end position="505"/>
    </location>
</feature>
<evidence type="ECO:0000259" key="2">
    <source>
        <dbReference type="PROSITE" id="PS51332"/>
    </source>
</evidence>
<dbReference type="GO" id="GO:0031419">
    <property type="term" value="F:cobalamin binding"/>
    <property type="evidence" value="ECO:0007669"/>
    <property type="project" value="InterPro"/>
</dbReference>
<dbReference type="InterPro" id="IPR003759">
    <property type="entry name" value="Cbl-bd_cap"/>
</dbReference>
<dbReference type="Gene3D" id="3.40.50.280">
    <property type="entry name" value="Cobalamin-binding domain"/>
    <property type="match status" value="1"/>
</dbReference>
<sequence>MAIAERDRAAARLLASREALMAAALGRLQGASAAQVAPGAREALARCGLDLGAHIDALAAALRAGVDEELGEHCAFAAVFLEGLGVPRSALAAALDALGESVGEQLDPALAAPAQGVLAAGRRRLDGALLVTPAALAAVPPAGPAPGEAASAAEALRMSAARVAAMSVALSYARRPGDALAHGERRARCLEDARRHLAQLAAAVELESPELFSAYADWAQALLVGFGLDPAELVAHLGALGDVLAIALPEHLAEAPRRYLSAAVFRLTSARVEPPSFVRPEAPLGVLACGYLDALLQRDRRRAMRLIREAVELGTPIGDIYAHVLQPCQYEVGRLWQLHQVSIAEEHYCTAVTQMVISQLYPLVPSSDRAGLRLVATAVDGNLHEIGARFVADFFEMAGWDTFYLGASTPAQDVIDAVVRCKADVLAVSAALGEHLAGVGDLIAAARRDERCNGVVVLAGGRPFCAVSDLWRQVGADGSAPTWRKSRLESATKRPGWTRGRARSSSIHSGGRAPSPPRGPSARRSSSSPRAPHDPARRAPAPIPPARASGCGASAVRFRLASFAPACQEQVAPTGIRGPESDGTARAAKHRR</sequence>